<dbReference type="GO" id="GO:0006508">
    <property type="term" value="P:proteolysis"/>
    <property type="evidence" value="ECO:0007669"/>
    <property type="project" value="UniProtKB-KW"/>
</dbReference>
<dbReference type="PANTHER" id="PTHR24258:SF140">
    <property type="entry name" value="BCDNA.GH08420-RELATED"/>
    <property type="match status" value="1"/>
</dbReference>
<keyword evidence="2" id="KW-0964">Secreted</keyword>
<keyword evidence="5" id="KW-0378">Hydrolase</keyword>
<dbReference type="PANTHER" id="PTHR24258">
    <property type="entry name" value="SERINE PROTEASE-RELATED"/>
    <property type="match status" value="1"/>
</dbReference>
<dbReference type="EMBL" id="JAVRBK010000002">
    <property type="protein sequence ID" value="KAK5647655.1"/>
    <property type="molecule type" value="Genomic_DNA"/>
</dbReference>
<keyword evidence="6" id="KW-0720">Serine protease</keyword>
<dbReference type="Proteomes" id="UP001329430">
    <property type="component" value="Chromosome 2"/>
</dbReference>
<evidence type="ECO:0000256" key="4">
    <source>
        <dbReference type="ARBA" id="ARBA00022729"/>
    </source>
</evidence>
<evidence type="ECO:0000256" key="3">
    <source>
        <dbReference type="ARBA" id="ARBA00022670"/>
    </source>
</evidence>
<dbReference type="Gene3D" id="2.40.10.10">
    <property type="entry name" value="Trypsin-like serine proteases"/>
    <property type="match status" value="2"/>
</dbReference>
<evidence type="ECO:0000256" key="5">
    <source>
        <dbReference type="ARBA" id="ARBA00022801"/>
    </source>
</evidence>
<keyword evidence="11" id="KW-1185">Reference proteome</keyword>
<dbReference type="InterPro" id="IPR001314">
    <property type="entry name" value="Peptidase_S1A"/>
</dbReference>
<evidence type="ECO:0000256" key="8">
    <source>
        <dbReference type="ARBA" id="ARBA00023157"/>
    </source>
</evidence>
<evidence type="ECO:0000313" key="10">
    <source>
        <dbReference type="EMBL" id="KAK5647655.1"/>
    </source>
</evidence>
<keyword evidence="7" id="KW-0865">Zymogen</keyword>
<dbReference type="AlphaFoldDB" id="A0AAN7VG83"/>
<dbReference type="SUPFAM" id="SSF50494">
    <property type="entry name" value="Trypsin-like serine proteases"/>
    <property type="match status" value="1"/>
</dbReference>
<evidence type="ECO:0000256" key="2">
    <source>
        <dbReference type="ARBA" id="ARBA00022525"/>
    </source>
</evidence>
<keyword evidence="4" id="KW-0732">Signal</keyword>
<dbReference type="PRINTS" id="PR00722">
    <property type="entry name" value="CHYMOTRYPSIN"/>
</dbReference>
<evidence type="ECO:0000256" key="6">
    <source>
        <dbReference type="ARBA" id="ARBA00022825"/>
    </source>
</evidence>
<evidence type="ECO:0000256" key="1">
    <source>
        <dbReference type="ARBA" id="ARBA00004613"/>
    </source>
</evidence>
<accession>A0AAN7VG83</accession>
<dbReference type="InterPro" id="IPR018114">
    <property type="entry name" value="TRYPSIN_HIS"/>
</dbReference>
<feature type="domain" description="Peptidase S1" evidence="9">
    <location>
        <begin position="46"/>
        <end position="307"/>
    </location>
</feature>
<gene>
    <name evidence="10" type="ORF">RI129_002547</name>
</gene>
<comment type="subcellular location">
    <subcellularLocation>
        <location evidence="1">Secreted</location>
    </subcellularLocation>
</comment>
<dbReference type="PROSITE" id="PS00134">
    <property type="entry name" value="TRYPSIN_HIS"/>
    <property type="match status" value="1"/>
</dbReference>
<protein>
    <recommendedName>
        <fullName evidence="9">Peptidase S1 domain-containing protein</fullName>
    </recommendedName>
</protein>
<keyword evidence="3" id="KW-0645">Protease</keyword>
<dbReference type="PROSITE" id="PS50240">
    <property type="entry name" value="TRYPSIN_DOM"/>
    <property type="match status" value="1"/>
</dbReference>
<dbReference type="FunFam" id="2.40.10.10:FF:000146">
    <property type="entry name" value="Serine protease 53"/>
    <property type="match status" value="1"/>
</dbReference>
<evidence type="ECO:0000313" key="11">
    <source>
        <dbReference type="Proteomes" id="UP001329430"/>
    </source>
</evidence>
<dbReference type="InterPro" id="IPR009003">
    <property type="entry name" value="Peptidase_S1_PA"/>
</dbReference>
<dbReference type="CDD" id="cd00190">
    <property type="entry name" value="Tryp_SPc"/>
    <property type="match status" value="1"/>
</dbReference>
<comment type="caution">
    <text evidence="10">The sequence shown here is derived from an EMBL/GenBank/DDBJ whole genome shotgun (WGS) entry which is preliminary data.</text>
</comment>
<sequence>MICSIATIFICFIIVTLDGVVLDVRRHPNWRLLEHVECGISLADRIIGGSNATLGQYPWLARIGYVDDSDSEVDSEVDITFKCAGSLINRIYVLTAAHCVDNESDDSYIAIIRLGEHNALTEIDCEEGICAEPVQDFRPTQLIVHKHYDQPAYKNDIALIRLNRPAIYNDWVQPICIPFGDQLVKSYEGVTAEVAGWGLYNLSSPLLSDYLRFVRMPILGNEICRYYLQSYADIGPTQICAGGVIGKDSCGGDSGAPMVKPEANHGFPRYYIIGIVSFGAEECGDSDMPGVYTRLASYVPWILNNISK</sequence>
<dbReference type="Pfam" id="PF00089">
    <property type="entry name" value="Trypsin"/>
    <property type="match status" value="1"/>
</dbReference>
<dbReference type="InterPro" id="IPR043504">
    <property type="entry name" value="Peptidase_S1_PA_chymotrypsin"/>
</dbReference>
<reference evidence="10 11" key="1">
    <citation type="journal article" date="2024" name="Insects">
        <title>An Improved Chromosome-Level Genome Assembly of the Firefly Pyrocoelia pectoralis.</title>
        <authorList>
            <person name="Fu X."/>
            <person name="Meyer-Rochow V.B."/>
            <person name="Ballantyne L."/>
            <person name="Zhu X."/>
        </authorList>
    </citation>
    <scope>NUCLEOTIDE SEQUENCE [LARGE SCALE GENOMIC DNA]</scope>
    <source>
        <strain evidence="10">XCY_ONT2</strain>
    </source>
</reference>
<name>A0AAN7VG83_9COLE</name>
<dbReference type="GO" id="GO:0004252">
    <property type="term" value="F:serine-type endopeptidase activity"/>
    <property type="evidence" value="ECO:0007669"/>
    <property type="project" value="InterPro"/>
</dbReference>
<dbReference type="SMART" id="SM00020">
    <property type="entry name" value="Tryp_SPc"/>
    <property type="match status" value="1"/>
</dbReference>
<organism evidence="10 11">
    <name type="scientific">Pyrocoelia pectoralis</name>
    <dbReference type="NCBI Taxonomy" id="417401"/>
    <lineage>
        <taxon>Eukaryota</taxon>
        <taxon>Metazoa</taxon>
        <taxon>Ecdysozoa</taxon>
        <taxon>Arthropoda</taxon>
        <taxon>Hexapoda</taxon>
        <taxon>Insecta</taxon>
        <taxon>Pterygota</taxon>
        <taxon>Neoptera</taxon>
        <taxon>Endopterygota</taxon>
        <taxon>Coleoptera</taxon>
        <taxon>Polyphaga</taxon>
        <taxon>Elateriformia</taxon>
        <taxon>Elateroidea</taxon>
        <taxon>Lampyridae</taxon>
        <taxon>Lampyrinae</taxon>
        <taxon>Pyrocoelia</taxon>
    </lineage>
</organism>
<keyword evidence="8" id="KW-1015">Disulfide bond</keyword>
<dbReference type="GO" id="GO:0005576">
    <property type="term" value="C:extracellular region"/>
    <property type="evidence" value="ECO:0007669"/>
    <property type="project" value="UniProtKB-SubCell"/>
</dbReference>
<evidence type="ECO:0000256" key="7">
    <source>
        <dbReference type="ARBA" id="ARBA00023145"/>
    </source>
</evidence>
<evidence type="ECO:0000259" key="9">
    <source>
        <dbReference type="PROSITE" id="PS50240"/>
    </source>
</evidence>
<proteinExistence type="predicted"/>
<dbReference type="InterPro" id="IPR001254">
    <property type="entry name" value="Trypsin_dom"/>
</dbReference>